<reference evidence="1 2" key="1">
    <citation type="journal article" date="2021" name="Hortic Res">
        <title>High-quality reference genome and annotation aids understanding of berry development for evergreen blueberry (Vaccinium darrowii).</title>
        <authorList>
            <person name="Yu J."/>
            <person name="Hulse-Kemp A.M."/>
            <person name="Babiker E."/>
            <person name="Staton M."/>
        </authorList>
    </citation>
    <scope>NUCLEOTIDE SEQUENCE [LARGE SCALE GENOMIC DNA]</scope>
    <source>
        <strain evidence="2">cv. NJ 8807/NJ 8810</strain>
        <tissue evidence="1">Young leaf</tissue>
    </source>
</reference>
<name>A0ACB7YL91_9ERIC</name>
<evidence type="ECO:0000313" key="2">
    <source>
        <dbReference type="Proteomes" id="UP000828048"/>
    </source>
</evidence>
<comment type="caution">
    <text evidence="1">The sequence shown here is derived from an EMBL/GenBank/DDBJ whole genome shotgun (WGS) entry which is preliminary data.</text>
</comment>
<protein>
    <submittedName>
        <fullName evidence="1">Uncharacterized protein</fullName>
    </submittedName>
</protein>
<organism evidence="1 2">
    <name type="scientific">Vaccinium darrowii</name>
    <dbReference type="NCBI Taxonomy" id="229202"/>
    <lineage>
        <taxon>Eukaryota</taxon>
        <taxon>Viridiplantae</taxon>
        <taxon>Streptophyta</taxon>
        <taxon>Embryophyta</taxon>
        <taxon>Tracheophyta</taxon>
        <taxon>Spermatophyta</taxon>
        <taxon>Magnoliopsida</taxon>
        <taxon>eudicotyledons</taxon>
        <taxon>Gunneridae</taxon>
        <taxon>Pentapetalae</taxon>
        <taxon>asterids</taxon>
        <taxon>Ericales</taxon>
        <taxon>Ericaceae</taxon>
        <taxon>Vaccinioideae</taxon>
        <taxon>Vaccinieae</taxon>
        <taxon>Vaccinium</taxon>
    </lineage>
</organism>
<dbReference type="EMBL" id="CM037161">
    <property type="protein sequence ID" value="KAH7854407.1"/>
    <property type="molecule type" value="Genomic_DNA"/>
</dbReference>
<keyword evidence="2" id="KW-1185">Reference proteome</keyword>
<dbReference type="Proteomes" id="UP000828048">
    <property type="component" value="Chromosome 11"/>
</dbReference>
<evidence type="ECO:0000313" key="1">
    <source>
        <dbReference type="EMBL" id="KAH7854407.1"/>
    </source>
</evidence>
<gene>
    <name evidence="1" type="ORF">Vadar_013450</name>
</gene>
<proteinExistence type="predicted"/>
<accession>A0ACB7YL91</accession>
<sequence>METWFIIIVSLCIAALIKPIFDLTFSLFSTSHHQKKKLPPGPTNIPVIGTFLWLFKSFTVSESALRSLRAKYGPIITLPVGSRPAIFIGSHSVAHKALVQKGAVFSGRPKSFAASEIDANNQQKISTATYGPRWRLLRRNITSEVLHPSRLKFYAAARQRVLGVLIDRLVRESQSEAIRVADHFRFAMSSVLVLMCFGDRLNEKQIKEVERVQRQLLVAKTRFLFLNFWPMLSKIVFRNRYRKLIQLRQSQEEVLIPLIRSRVEIVERRRLDKKEEEKEDSVVSYVDTLLKLELPDEKRKLNEKEIVSLCGEFLNAGIDSTSSALEWIMANLVKYPHVQTKLYEDINGVVGPPPKLIEKNDKTDLVVIKDKDLQRMLYLKYVVLEGLRRHPPTHISIPHSVTEDVELEGYLVPKDTTVNFMVADLGWDPKVWDEPMEFKPERFLTNSIGGSSGGGEVATFFDLTGSREIKMMPFGAGRRICPALGLALLHLEIFVANLIWYFEWRAVEGDPVDLSEKQGLNTPMKYPLRAQITLRGPPQN</sequence>